<dbReference type="EnsemblPlants" id="AET1Gv20418500.52">
    <property type="protein sequence ID" value="AET1Gv20418500.52"/>
    <property type="gene ID" value="AET1Gv20418500"/>
</dbReference>
<evidence type="ECO:0000313" key="8">
    <source>
        <dbReference type="EnsemblPlants" id="AET1Gv20418500.52"/>
    </source>
</evidence>
<dbReference type="PANTHER" id="PTHR14190">
    <property type="entry name" value="SUPPRESSOR OF ACTIN MUTATIONS 2/VACUOLAR PROTEIN SORTING 52"/>
    <property type="match status" value="1"/>
</dbReference>
<proteinExistence type="inferred from homology"/>
<evidence type="ECO:0000256" key="5">
    <source>
        <dbReference type="ARBA" id="ARBA00023034"/>
    </source>
</evidence>
<protein>
    <recommendedName>
        <fullName evidence="10">Vacuolar protein sorting-associated protein 52 A</fullName>
    </recommendedName>
</protein>
<dbReference type="GO" id="GO:0015031">
    <property type="term" value="P:protein transport"/>
    <property type="evidence" value="ECO:0007669"/>
    <property type="project" value="UniProtKB-KW"/>
</dbReference>
<feature type="domain" description="Vps52 C-terminal" evidence="7">
    <location>
        <begin position="209"/>
        <end position="512"/>
    </location>
</feature>
<comment type="similarity">
    <text evidence="2">Belongs to the VPS52 family.</text>
</comment>
<dbReference type="GO" id="GO:0005829">
    <property type="term" value="C:cytosol"/>
    <property type="evidence" value="ECO:0007669"/>
    <property type="project" value="GOC"/>
</dbReference>
<dbReference type="GeneID" id="109772937"/>
<reference evidence="8" key="3">
    <citation type="journal article" date="2017" name="Nature">
        <title>Genome sequence of the progenitor of the wheat D genome Aegilops tauschii.</title>
        <authorList>
            <person name="Luo M.C."/>
            <person name="Gu Y.Q."/>
            <person name="Puiu D."/>
            <person name="Wang H."/>
            <person name="Twardziok S.O."/>
            <person name="Deal K.R."/>
            <person name="Huo N."/>
            <person name="Zhu T."/>
            <person name="Wang L."/>
            <person name="Wang Y."/>
            <person name="McGuire P.E."/>
            <person name="Liu S."/>
            <person name="Long H."/>
            <person name="Ramasamy R.K."/>
            <person name="Rodriguez J.C."/>
            <person name="Van S.L."/>
            <person name="Yuan L."/>
            <person name="Wang Z."/>
            <person name="Xia Z."/>
            <person name="Xiao L."/>
            <person name="Anderson O.D."/>
            <person name="Ouyang S."/>
            <person name="Liang Y."/>
            <person name="Zimin A.V."/>
            <person name="Pertea G."/>
            <person name="Qi P."/>
            <person name="Bennetzen J.L."/>
            <person name="Dai X."/>
            <person name="Dawson M.W."/>
            <person name="Muller H.G."/>
            <person name="Kugler K."/>
            <person name="Rivarola-Duarte L."/>
            <person name="Spannagl M."/>
            <person name="Mayer K.F.X."/>
            <person name="Lu F.H."/>
            <person name="Bevan M.W."/>
            <person name="Leroy P."/>
            <person name="Li P."/>
            <person name="You F.M."/>
            <person name="Sun Q."/>
            <person name="Liu Z."/>
            <person name="Lyons E."/>
            <person name="Wicker T."/>
            <person name="Salzberg S.L."/>
            <person name="Devos K.M."/>
            <person name="Dvorak J."/>
        </authorList>
    </citation>
    <scope>NUCLEOTIDE SEQUENCE [LARGE SCALE GENOMIC DNA]</scope>
    <source>
        <strain evidence="8">cv. AL8/78</strain>
    </source>
</reference>
<reference evidence="9" key="1">
    <citation type="journal article" date="2014" name="Science">
        <title>Ancient hybridizations among the ancestral genomes of bread wheat.</title>
        <authorList>
            <consortium name="International Wheat Genome Sequencing Consortium,"/>
            <person name="Marcussen T."/>
            <person name="Sandve S.R."/>
            <person name="Heier L."/>
            <person name="Spannagl M."/>
            <person name="Pfeifer M."/>
            <person name="Jakobsen K.S."/>
            <person name="Wulff B.B."/>
            <person name="Steuernagel B."/>
            <person name="Mayer K.F."/>
            <person name="Olsen O.A."/>
        </authorList>
    </citation>
    <scope>NUCLEOTIDE SEQUENCE [LARGE SCALE GENOMIC DNA]</scope>
    <source>
        <strain evidence="9">cv. AL8/78</strain>
    </source>
</reference>
<keyword evidence="3" id="KW-0813">Transport</keyword>
<dbReference type="Gramene" id="AET1Gv20418500.52">
    <property type="protein sequence ID" value="AET1Gv20418500.52"/>
    <property type="gene ID" value="AET1Gv20418500"/>
</dbReference>
<evidence type="ECO:0000256" key="2">
    <source>
        <dbReference type="ARBA" id="ARBA00008180"/>
    </source>
</evidence>
<dbReference type="InterPro" id="IPR048361">
    <property type="entry name" value="Vps52_C"/>
</dbReference>
<evidence type="ECO:0008006" key="10">
    <source>
        <dbReference type="Google" id="ProtNLM"/>
    </source>
</evidence>
<dbReference type="STRING" id="200361.A0A452YHK6"/>
<evidence type="ECO:0000256" key="4">
    <source>
        <dbReference type="ARBA" id="ARBA00022927"/>
    </source>
</evidence>
<reference evidence="8" key="4">
    <citation type="submission" date="2019-03" db="UniProtKB">
        <authorList>
            <consortium name="EnsemblPlants"/>
        </authorList>
    </citation>
    <scope>IDENTIFICATION</scope>
</reference>
<accession>A0A452YHK6</accession>
<dbReference type="Pfam" id="PF04129">
    <property type="entry name" value="Vps52_CC"/>
    <property type="match status" value="1"/>
</dbReference>
<dbReference type="Pfam" id="PF20655">
    <property type="entry name" value="Vps52_C"/>
    <property type="match status" value="1"/>
</dbReference>
<reference evidence="9" key="2">
    <citation type="journal article" date="2017" name="Nat. Plants">
        <title>The Aegilops tauschii genome reveals multiple impacts of transposons.</title>
        <authorList>
            <person name="Zhao G."/>
            <person name="Zou C."/>
            <person name="Li K."/>
            <person name="Wang K."/>
            <person name="Li T."/>
            <person name="Gao L."/>
            <person name="Zhang X."/>
            <person name="Wang H."/>
            <person name="Yang Z."/>
            <person name="Liu X."/>
            <person name="Jiang W."/>
            <person name="Mao L."/>
            <person name="Kong X."/>
            <person name="Jiao Y."/>
            <person name="Jia J."/>
        </authorList>
    </citation>
    <scope>NUCLEOTIDE SEQUENCE [LARGE SCALE GENOMIC DNA]</scope>
    <source>
        <strain evidence="9">cv. AL8/78</strain>
    </source>
</reference>
<evidence type="ECO:0000259" key="7">
    <source>
        <dbReference type="Pfam" id="PF20655"/>
    </source>
</evidence>
<reference evidence="8" key="5">
    <citation type="journal article" date="2021" name="G3 (Bethesda)">
        <title>Aegilops tauschii genome assembly Aet v5.0 features greater sequence contiguity and improved annotation.</title>
        <authorList>
            <person name="Wang L."/>
            <person name="Zhu T."/>
            <person name="Rodriguez J.C."/>
            <person name="Deal K.R."/>
            <person name="Dubcovsky J."/>
            <person name="McGuire P.E."/>
            <person name="Lux T."/>
            <person name="Spannagl M."/>
            <person name="Mayer K.F.X."/>
            <person name="Baldrich P."/>
            <person name="Meyers B.C."/>
            <person name="Huo N."/>
            <person name="Gu Y.Q."/>
            <person name="Zhou H."/>
            <person name="Devos K.M."/>
            <person name="Bennetzen J.L."/>
            <person name="Unver T."/>
            <person name="Budak H."/>
            <person name="Gulick P.J."/>
            <person name="Galiba G."/>
            <person name="Kalapos B."/>
            <person name="Nelson D.R."/>
            <person name="Li P."/>
            <person name="You F.M."/>
            <person name="Luo M.C."/>
            <person name="Dvorak J."/>
        </authorList>
    </citation>
    <scope>NUCLEOTIDE SEQUENCE [LARGE SCALE GENOMIC DNA]</scope>
    <source>
        <strain evidence="8">cv. AL8/78</strain>
    </source>
</reference>
<dbReference type="GO" id="GO:0019905">
    <property type="term" value="F:syntaxin binding"/>
    <property type="evidence" value="ECO:0007669"/>
    <property type="project" value="TreeGrafter"/>
</dbReference>
<keyword evidence="5" id="KW-0333">Golgi apparatus</keyword>
<evidence type="ECO:0000313" key="9">
    <source>
        <dbReference type="Proteomes" id="UP000015105"/>
    </source>
</evidence>
<organism evidence="8 9">
    <name type="scientific">Aegilops tauschii subsp. strangulata</name>
    <name type="common">Goatgrass</name>
    <dbReference type="NCBI Taxonomy" id="200361"/>
    <lineage>
        <taxon>Eukaryota</taxon>
        <taxon>Viridiplantae</taxon>
        <taxon>Streptophyta</taxon>
        <taxon>Embryophyta</taxon>
        <taxon>Tracheophyta</taxon>
        <taxon>Spermatophyta</taxon>
        <taxon>Magnoliopsida</taxon>
        <taxon>Liliopsida</taxon>
        <taxon>Poales</taxon>
        <taxon>Poaceae</taxon>
        <taxon>BOP clade</taxon>
        <taxon>Pooideae</taxon>
        <taxon>Triticodae</taxon>
        <taxon>Triticeae</taxon>
        <taxon>Triticinae</taxon>
        <taxon>Aegilops</taxon>
    </lineage>
</organism>
<dbReference type="AlphaFoldDB" id="A0A452YHK6"/>
<dbReference type="RefSeq" id="XP_073367610.1">
    <property type="nucleotide sequence ID" value="XM_073511509.1"/>
</dbReference>
<name>A0A452YHK6_AEGTS</name>
<dbReference type="GO" id="GO:0006896">
    <property type="term" value="P:Golgi to vacuole transport"/>
    <property type="evidence" value="ECO:0007669"/>
    <property type="project" value="TreeGrafter"/>
</dbReference>
<sequence length="632" mass="72380">MATMVEGNLGHIEQDLIQDYIKDNDSLVLLHDQIHDCDIVLSQIGSLLSGFQVHIRSLSSELRSLHEKSLDLGVRLKNRKLAETKLAAFVEEIVAPPGLVNAIIDGEVNDDYIKSLNMLSKKLRFAQVDPLLNASKALKDIKQELERLRKKALSKVSAYVIGIFSSMRKPGTNIQILQQNLLQKYRHLVLFLKEHGIEKYNDVCAAYVDKMNKVLSEDFRVYLEALESLKLDIGVSTDVIGYDANVVDLIPRGREQLRNHRFMFSLGERSNILKEIDQPGLVPCISEANSLKYPYEVIFRSLQKLLMDTASSEYIFIKAFFRDESMFYRVFEGPVAVIDENMKLTLANSHDAICLMLMICITKKHQLVMSNRRLPCLDTYLDKALIYLWPRFKTVFDMYIQSLYQCDAKMLWVDGTHPHHIVRCYMEFTASLIQLNAECGDGQLDMSLKRLRLAVDDLLVRFAEKFATQKLKHLFLLNNCDMAISILKEAGEEAKELRRYFEEKLESNLVSFVDELLMEYFGDLIKFVKNHISEDLISYTECPNIADVEPVVKNFAVKWRTALELMHNEVVTCCSNFVSGMAILKAAMAQLLNDYNRLSECVKMIPGGSSLNRNLVSITSISYEIRKYSRTL</sequence>
<feature type="domain" description="Vps52 coiled-coil" evidence="6">
    <location>
        <begin position="19"/>
        <end position="192"/>
    </location>
</feature>
<evidence type="ECO:0000256" key="3">
    <source>
        <dbReference type="ARBA" id="ARBA00022448"/>
    </source>
</evidence>
<dbReference type="InterPro" id="IPR007258">
    <property type="entry name" value="Vps52"/>
</dbReference>
<comment type="subcellular location">
    <subcellularLocation>
        <location evidence="1">Golgi apparatus</location>
        <location evidence="1">trans-Golgi network</location>
    </subcellularLocation>
</comment>
<dbReference type="PANTHER" id="PTHR14190:SF11">
    <property type="entry name" value="OS10G0488300 PROTEIN"/>
    <property type="match status" value="1"/>
</dbReference>
<keyword evidence="4" id="KW-0653">Protein transport</keyword>
<evidence type="ECO:0000259" key="6">
    <source>
        <dbReference type="Pfam" id="PF04129"/>
    </source>
</evidence>
<dbReference type="GO" id="GO:0042147">
    <property type="term" value="P:retrograde transport, endosome to Golgi"/>
    <property type="evidence" value="ECO:0007669"/>
    <property type="project" value="TreeGrafter"/>
</dbReference>
<dbReference type="Proteomes" id="UP000015105">
    <property type="component" value="Chromosome 1D"/>
</dbReference>
<keyword evidence="9" id="KW-1185">Reference proteome</keyword>
<evidence type="ECO:0000256" key="1">
    <source>
        <dbReference type="ARBA" id="ARBA00004601"/>
    </source>
</evidence>
<dbReference type="GO" id="GO:0032456">
    <property type="term" value="P:endocytic recycling"/>
    <property type="evidence" value="ECO:0007669"/>
    <property type="project" value="TreeGrafter"/>
</dbReference>
<dbReference type="GO" id="GO:0000938">
    <property type="term" value="C:GARP complex"/>
    <property type="evidence" value="ECO:0007669"/>
    <property type="project" value="TreeGrafter"/>
</dbReference>
<dbReference type="InterPro" id="IPR048319">
    <property type="entry name" value="Vps52_CC"/>
</dbReference>